<keyword evidence="1" id="KW-0732">Signal</keyword>
<evidence type="ECO:0000313" key="4">
    <source>
        <dbReference type="Proteomes" id="UP000777784"/>
    </source>
</evidence>
<feature type="chain" id="PRO_5037628934" evidence="1">
    <location>
        <begin position="27"/>
        <end position="413"/>
    </location>
</feature>
<evidence type="ECO:0000259" key="2">
    <source>
        <dbReference type="Pfam" id="PF13860"/>
    </source>
</evidence>
<dbReference type="InterPro" id="IPR025965">
    <property type="entry name" value="FlgD/Vpr_Ig-like"/>
</dbReference>
<sequence length="413" mass="45674">MFFKGIVKTAAFATLMWILAATGSRGVIYDDTVLPDSDDTYTTALFRIYLPESAPLIRGIYFYVDPYNVDSRYIAAHPDFQALCGKADFALMGAQLDSRFMETGIGKAVLRALQHFAGLSSHPELEFSTIFFEGYSWGGQFSYHFAIWLPERVIGFVTQKGGYHDTGPAGAAVQVPGYLFVGENDEPYRIENLTGIFKKQRLLGARWILAMQPDAGHERITDRNLLDNYFQTVSELRLPGTIPVDRPVQLIVLDETESWLGNLVTQEIGDYICYNDSVETACWFPSSEIGKRWQVFVSDTTVTDTIPCGSSGIDAGESLHSRLHEGLRAIPNPCHSSIAIHFYLPTAAEAELSIYDAAGRVVLKLIDDRLPAGAHTVRWQGSDAGGDAMKNGIYFSKLKANSSEATGKIILIR</sequence>
<feature type="signal peptide" evidence="1">
    <location>
        <begin position="1"/>
        <end position="26"/>
    </location>
</feature>
<reference evidence="3" key="1">
    <citation type="submission" date="2021-05" db="EMBL/GenBank/DDBJ databases">
        <title>Energy efficiency and biological interactions define the core microbiome of deep oligotrophic groundwater.</title>
        <authorList>
            <person name="Mehrshad M."/>
            <person name="Lopez-Fernandez M."/>
            <person name="Bell E."/>
            <person name="Bernier-Latmani R."/>
            <person name="Bertilsson S."/>
            <person name="Dopson M."/>
        </authorList>
    </citation>
    <scope>NUCLEOTIDE SEQUENCE</scope>
    <source>
        <strain evidence="3">Modern_marine.mb.64</strain>
    </source>
</reference>
<dbReference type="NCBIfam" id="TIGR04183">
    <property type="entry name" value="Por_Secre_tail"/>
    <property type="match status" value="1"/>
</dbReference>
<accession>A0A948RUF2</accession>
<dbReference type="InterPro" id="IPR026444">
    <property type="entry name" value="Secre_tail"/>
</dbReference>
<evidence type="ECO:0000313" key="3">
    <source>
        <dbReference type="EMBL" id="MBU2690181.1"/>
    </source>
</evidence>
<dbReference type="AlphaFoldDB" id="A0A948RUF2"/>
<dbReference type="SUPFAM" id="SSF53474">
    <property type="entry name" value="alpha/beta-Hydrolases"/>
    <property type="match status" value="1"/>
</dbReference>
<dbReference type="EMBL" id="JAHJDP010000023">
    <property type="protein sequence ID" value="MBU2690181.1"/>
    <property type="molecule type" value="Genomic_DNA"/>
</dbReference>
<proteinExistence type="predicted"/>
<gene>
    <name evidence="3" type="ORF">KJ970_04575</name>
</gene>
<evidence type="ECO:0000256" key="1">
    <source>
        <dbReference type="SAM" id="SignalP"/>
    </source>
</evidence>
<protein>
    <submittedName>
        <fullName evidence="3">T9SS type A sorting domain-containing protein</fullName>
    </submittedName>
</protein>
<organism evidence="3 4">
    <name type="scientific">Eiseniibacteriota bacterium</name>
    <dbReference type="NCBI Taxonomy" id="2212470"/>
    <lineage>
        <taxon>Bacteria</taxon>
        <taxon>Candidatus Eiseniibacteriota</taxon>
    </lineage>
</organism>
<name>A0A948RUF2_UNCEI</name>
<dbReference type="Gene3D" id="2.60.40.4070">
    <property type="match status" value="1"/>
</dbReference>
<comment type="caution">
    <text evidence="3">The sequence shown here is derived from an EMBL/GenBank/DDBJ whole genome shotgun (WGS) entry which is preliminary data.</text>
</comment>
<dbReference type="Pfam" id="PF13860">
    <property type="entry name" value="FlgD_ig"/>
    <property type="match status" value="1"/>
</dbReference>
<dbReference type="Proteomes" id="UP000777784">
    <property type="component" value="Unassembled WGS sequence"/>
</dbReference>
<dbReference type="InterPro" id="IPR029058">
    <property type="entry name" value="AB_hydrolase_fold"/>
</dbReference>
<dbReference type="Gene3D" id="3.40.50.1820">
    <property type="entry name" value="alpha/beta hydrolase"/>
    <property type="match status" value="1"/>
</dbReference>
<feature type="domain" description="FlgD/Vpr Ig-like" evidence="2">
    <location>
        <begin position="337"/>
        <end position="402"/>
    </location>
</feature>